<dbReference type="Proteomes" id="UP000694843">
    <property type="component" value="Unplaced"/>
</dbReference>
<feature type="region of interest" description="Disordered" evidence="1">
    <location>
        <begin position="1"/>
        <end position="55"/>
    </location>
</feature>
<evidence type="ECO:0000256" key="1">
    <source>
        <dbReference type="SAM" id="MobiDB-lite"/>
    </source>
</evidence>
<organism evidence="2 3">
    <name type="scientific">Hyalella azteca</name>
    <name type="common">Amphipod</name>
    <dbReference type="NCBI Taxonomy" id="294128"/>
    <lineage>
        <taxon>Eukaryota</taxon>
        <taxon>Metazoa</taxon>
        <taxon>Ecdysozoa</taxon>
        <taxon>Arthropoda</taxon>
        <taxon>Crustacea</taxon>
        <taxon>Multicrustacea</taxon>
        <taxon>Malacostraca</taxon>
        <taxon>Eumalacostraca</taxon>
        <taxon>Peracarida</taxon>
        <taxon>Amphipoda</taxon>
        <taxon>Senticaudata</taxon>
        <taxon>Talitrida</taxon>
        <taxon>Talitroidea</taxon>
        <taxon>Hyalellidae</taxon>
        <taxon>Hyalella</taxon>
    </lineage>
</organism>
<keyword evidence="2" id="KW-1185">Reference proteome</keyword>
<protein>
    <submittedName>
        <fullName evidence="3">Neurofibromin</fullName>
    </submittedName>
</protein>
<evidence type="ECO:0000313" key="3">
    <source>
        <dbReference type="RefSeq" id="XP_018022982.1"/>
    </source>
</evidence>
<name>A0A8B7PB90_HYAAZ</name>
<dbReference type="KEGG" id="hazt:108678994"/>
<dbReference type="AlphaFoldDB" id="A0A8B7PB90"/>
<gene>
    <name evidence="3" type="primary">LOC108678994</name>
</gene>
<dbReference type="GeneID" id="108678994"/>
<accession>A0A8B7PB90</accession>
<proteinExistence type="predicted"/>
<sequence length="247" mass="26363">MPTSKNEAGPSQLSSQHGVLQSQHGGPSGAAGQSSCVGASAMSGNNKERNSRVSVSNENNVLLDPDVLTEYTTQILVLTVMATLVKYTNDENEMRVLYEYLAEASVVFPRVFSVIHSLLDAKITNVLSLCHDPVILNAVQAIILNLVACEDQHAAHQALYHLQGCGFGGLWRFAGPFTKSNCSAQNAELFVNCLEAMVETCLPGDDGLEQELAQYPSMLSVASANLSSSMSSLTLASPTEKDGSLRL</sequence>
<reference evidence="3" key="1">
    <citation type="submission" date="2025-08" db="UniProtKB">
        <authorList>
            <consortium name="RefSeq"/>
        </authorList>
    </citation>
    <scope>IDENTIFICATION</scope>
</reference>
<evidence type="ECO:0000313" key="2">
    <source>
        <dbReference type="Proteomes" id="UP000694843"/>
    </source>
</evidence>
<dbReference type="RefSeq" id="XP_018022982.1">
    <property type="nucleotide sequence ID" value="XM_018167493.2"/>
</dbReference>
<feature type="compositionally biased region" description="Polar residues" evidence="1">
    <location>
        <begin position="1"/>
        <end position="45"/>
    </location>
</feature>
<dbReference type="OrthoDB" id="28245at2759"/>
<dbReference type="OMA" id="VACEDQH"/>